<keyword evidence="3" id="KW-1185">Reference proteome</keyword>
<evidence type="ECO:0000313" key="2">
    <source>
        <dbReference type="EMBL" id="EYF02377.1"/>
    </source>
</evidence>
<organism evidence="2 3">
    <name type="scientific">Chondromyces apiculatus DSM 436</name>
    <dbReference type="NCBI Taxonomy" id="1192034"/>
    <lineage>
        <taxon>Bacteria</taxon>
        <taxon>Pseudomonadati</taxon>
        <taxon>Myxococcota</taxon>
        <taxon>Polyangia</taxon>
        <taxon>Polyangiales</taxon>
        <taxon>Polyangiaceae</taxon>
        <taxon>Chondromyces</taxon>
    </lineage>
</organism>
<dbReference type="STRING" id="1192034.CAP_7148"/>
<accession>A0A017T032</accession>
<dbReference type="AlphaFoldDB" id="A0A017T032"/>
<name>A0A017T032_9BACT</name>
<evidence type="ECO:0000313" key="3">
    <source>
        <dbReference type="Proteomes" id="UP000019678"/>
    </source>
</evidence>
<proteinExistence type="predicted"/>
<sequence>MTTGNAYLEMPAMRDAMRKPPVLSAAGGERRPGASVAALVLSVLVHAALFSAFRTATGGGAHAHAQPPNEPADLWVGTTAALPGAGDVHEVEVEVTEAAPAKAAPAIVTPAPAAPADPAVPAEPDPSPPAPRPEPAAPRATAAPQPQPPKEATPKAKPEAVKPAEVKAKPEVAKPEDDPYAEAPRSAEAVSEREKRRSKVRAQEKAQGTTQENEPAPAKVSSANAGQPAGRDGGEAHSGGDRGQFGAEGVNGTRSLGRAFTRAIPPACQTDPVWRALPAGIAGTARVVVEIDAAGRVSGWKAEGAKPAPHFEGLMKRTLAMLGAGVFAVQGGEVSAGSQTLELGAEVIETGEAAAPDALAWKFQEGRGEASFVPMAGKRVEVRLRVIRAAVSGARPPG</sequence>
<comment type="caution">
    <text evidence="2">The sequence shown here is derived from an EMBL/GenBank/DDBJ whole genome shotgun (WGS) entry which is preliminary data.</text>
</comment>
<dbReference type="Proteomes" id="UP000019678">
    <property type="component" value="Unassembled WGS sequence"/>
</dbReference>
<feature type="compositionally biased region" description="Basic and acidic residues" evidence="1">
    <location>
        <begin position="152"/>
        <end position="177"/>
    </location>
</feature>
<dbReference type="EMBL" id="ASRX01000061">
    <property type="protein sequence ID" value="EYF02377.1"/>
    <property type="molecule type" value="Genomic_DNA"/>
</dbReference>
<reference evidence="2 3" key="1">
    <citation type="submission" date="2013-05" db="EMBL/GenBank/DDBJ databases">
        <title>Genome assembly of Chondromyces apiculatus DSM 436.</title>
        <authorList>
            <person name="Sharma G."/>
            <person name="Khatri I."/>
            <person name="Kaur C."/>
            <person name="Mayilraj S."/>
            <person name="Subramanian S."/>
        </authorList>
    </citation>
    <scope>NUCLEOTIDE SEQUENCE [LARGE SCALE GENOMIC DNA]</scope>
    <source>
        <strain evidence="2 3">DSM 436</strain>
    </source>
</reference>
<evidence type="ECO:0000256" key="1">
    <source>
        <dbReference type="SAM" id="MobiDB-lite"/>
    </source>
</evidence>
<feature type="region of interest" description="Disordered" evidence="1">
    <location>
        <begin position="111"/>
        <end position="252"/>
    </location>
</feature>
<dbReference type="RefSeq" id="WP_044247593.1">
    <property type="nucleotide sequence ID" value="NZ_ASRX01000061.1"/>
</dbReference>
<protein>
    <submittedName>
        <fullName evidence="2">Uncharacterized protein</fullName>
    </submittedName>
</protein>
<feature type="compositionally biased region" description="Pro residues" evidence="1">
    <location>
        <begin position="121"/>
        <end position="136"/>
    </location>
</feature>
<feature type="compositionally biased region" description="Low complexity" evidence="1">
    <location>
        <begin position="111"/>
        <end position="120"/>
    </location>
</feature>
<gene>
    <name evidence="2" type="ORF">CAP_7148</name>
</gene>